<keyword evidence="2" id="KW-1133">Transmembrane helix</keyword>
<feature type="transmembrane region" description="Helical" evidence="2">
    <location>
        <begin position="117"/>
        <end position="135"/>
    </location>
</feature>
<dbReference type="Pfam" id="PF01544">
    <property type="entry name" value="CorA"/>
    <property type="match status" value="1"/>
</dbReference>
<protein>
    <submittedName>
        <fullName evidence="3">Uncharacterized protein</fullName>
    </submittedName>
</protein>
<dbReference type="InterPro" id="IPR002523">
    <property type="entry name" value="MgTranspt_CorA/ZnTranspt_ZntB"/>
</dbReference>
<dbReference type="AlphaFoldDB" id="A0A6A5TXY3"/>
<evidence type="ECO:0000256" key="1">
    <source>
        <dbReference type="SAM" id="MobiDB-lite"/>
    </source>
</evidence>
<feature type="compositionally biased region" description="Basic and acidic residues" evidence="1">
    <location>
        <begin position="292"/>
        <end position="306"/>
    </location>
</feature>
<dbReference type="GO" id="GO:0016020">
    <property type="term" value="C:membrane"/>
    <property type="evidence" value="ECO:0007669"/>
    <property type="project" value="InterPro"/>
</dbReference>
<keyword evidence="2" id="KW-0472">Membrane</keyword>
<evidence type="ECO:0000313" key="3">
    <source>
        <dbReference type="EMBL" id="KAF1956502.1"/>
    </source>
</evidence>
<organism evidence="3 4">
    <name type="scientific">Byssothecium circinans</name>
    <dbReference type="NCBI Taxonomy" id="147558"/>
    <lineage>
        <taxon>Eukaryota</taxon>
        <taxon>Fungi</taxon>
        <taxon>Dikarya</taxon>
        <taxon>Ascomycota</taxon>
        <taxon>Pezizomycotina</taxon>
        <taxon>Dothideomycetes</taxon>
        <taxon>Pleosporomycetidae</taxon>
        <taxon>Pleosporales</taxon>
        <taxon>Massarineae</taxon>
        <taxon>Massarinaceae</taxon>
        <taxon>Byssothecium</taxon>
    </lineage>
</organism>
<accession>A0A6A5TXY3</accession>
<feature type="transmembrane region" description="Helical" evidence="2">
    <location>
        <begin position="251"/>
        <end position="269"/>
    </location>
</feature>
<keyword evidence="4" id="KW-1185">Reference proteome</keyword>
<dbReference type="GO" id="GO:0046873">
    <property type="term" value="F:metal ion transmembrane transporter activity"/>
    <property type="evidence" value="ECO:0007669"/>
    <property type="project" value="InterPro"/>
</dbReference>
<dbReference type="OrthoDB" id="426293at2759"/>
<sequence>MKPEEYVHLLYDEASFPRSRFYFWAIGCLSAFEENLTTNIHQLRAFRKAHAEGVGYYQSSPFAKSLGESLNPTFEDLEDIAEQIRKKLGALRALRDGLFSASGVMESRQSRMLGENVRLLTFVSIFFLPLGLIIVSSPHQIDITIKLIVSHAFWSVPDVNKTWSGIRTPICVSAIGGIITYLVVFNLNILESLARSALSGPRNYLIGKMASTRPLPNRPELTGGKTNRWQSRAKDFEIFPKRDQNPKPSDWWLLLFAVRLLFTSAYNILSKPFRNRPPRRKPALPEPTLPLHSDRREQQDRVRAEENTSSGSSSRRRRSREQGLGN</sequence>
<feature type="compositionally biased region" description="Basic residues" evidence="1">
    <location>
        <begin position="273"/>
        <end position="282"/>
    </location>
</feature>
<gene>
    <name evidence="3" type="ORF">CC80DRAFT_412723</name>
</gene>
<proteinExistence type="predicted"/>
<evidence type="ECO:0000313" key="4">
    <source>
        <dbReference type="Proteomes" id="UP000800035"/>
    </source>
</evidence>
<keyword evidence="2" id="KW-0812">Transmembrane</keyword>
<name>A0A6A5TXY3_9PLEO</name>
<feature type="region of interest" description="Disordered" evidence="1">
    <location>
        <begin position="272"/>
        <end position="326"/>
    </location>
</feature>
<evidence type="ECO:0000256" key="2">
    <source>
        <dbReference type="SAM" id="Phobius"/>
    </source>
</evidence>
<dbReference type="Proteomes" id="UP000800035">
    <property type="component" value="Unassembled WGS sequence"/>
</dbReference>
<reference evidence="3" key="1">
    <citation type="journal article" date="2020" name="Stud. Mycol.">
        <title>101 Dothideomycetes genomes: a test case for predicting lifestyles and emergence of pathogens.</title>
        <authorList>
            <person name="Haridas S."/>
            <person name="Albert R."/>
            <person name="Binder M."/>
            <person name="Bloem J."/>
            <person name="Labutti K."/>
            <person name="Salamov A."/>
            <person name="Andreopoulos B."/>
            <person name="Baker S."/>
            <person name="Barry K."/>
            <person name="Bills G."/>
            <person name="Bluhm B."/>
            <person name="Cannon C."/>
            <person name="Castanera R."/>
            <person name="Culley D."/>
            <person name="Daum C."/>
            <person name="Ezra D."/>
            <person name="Gonzalez J."/>
            <person name="Henrissat B."/>
            <person name="Kuo A."/>
            <person name="Liang C."/>
            <person name="Lipzen A."/>
            <person name="Lutzoni F."/>
            <person name="Magnuson J."/>
            <person name="Mondo S."/>
            <person name="Nolan M."/>
            <person name="Ohm R."/>
            <person name="Pangilinan J."/>
            <person name="Park H.-J."/>
            <person name="Ramirez L."/>
            <person name="Alfaro M."/>
            <person name="Sun H."/>
            <person name="Tritt A."/>
            <person name="Yoshinaga Y."/>
            <person name="Zwiers L.-H."/>
            <person name="Turgeon B."/>
            <person name="Goodwin S."/>
            <person name="Spatafora J."/>
            <person name="Crous P."/>
            <person name="Grigoriev I."/>
        </authorList>
    </citation>
    <scope>NUCLEOTIDE SEQUENCE</scope>
    <source>
        <strain evidence="3">CBS 675.92</strain>
    </source>
</reference>
<feature type="transmembrane region" description="Helical" evidence="2">
    <location>
        <begin position="169"/>
        <end position="189"/>
    </location>
</feature>
<dbReference type="EMBL" id="ML976991">
    <property type="protein sequence ID" value="KAF1956502.1"/>
    <property type="molecule type" value="Genomic_DNA"/>
</dbReference>